<dbReference type="GO" id="GO:0016755">
    <property type="term" value="F:aminoacyltransferase activity"/>
    <property type="evidence" value="ECO:0007669"/>
    <property type="project" value="InterPro"/>
</dbReference>
<dbReference type="EMBL" id="ACRF02000013">
    <property type="protein sequence ID" value="EEW93758.1"/>
    <property type="molecule type" value="Genomic_DNA"/>
</dbReference>
<keyword evidence="4" id="KW-0133">Cell shape</keyword>
<comment type="caution">
    <text evidence="9">The sequence shown here is derived from an EMBL/GenBank/DDBJ whole genome shotgun (WGS) entry which is preliminary data.</text>
</comment>
<keyword evidence="6" id="KW-0012">Acyltransferase</keyword>
<evidence type="ECO:0008006" key="11">
    <source>
        <dbReference type="Google" id="ProtNLM"/>
    </source>
</evidence>
<evidence type="ECO:0000256" key="7">
    <source>
        <dbReference type="ARBA" id="ARBA00023316"/>
    </source>
</evidence>
<dbReference type="Gene3D" id="3.40.630.30">
    <property type="match status" value="2"/>
</dbReference>
<dbReference type="Pfam" id="PF02388">
    <property type="entry name" value="FemAB"/>
    <property type="match status" value="1"/>
</dbReference>
<dbReference type="eggNOG" id="COG2348">
    <property type="taxonomic scope" value="Bacteria"/>
</dbReference>
<reference evidence="9" key="1">
    <citation type="submission" date="2009-09" db="EMBL/GenBank/DDBJ databases">
        <authorList>
            <consortium name="The Broad Institute Genome Sequencing Platform"/>
            <person name="Ward D."/>
            <person name="Feldgarden M."/>
            <person name="Earl A."/>
            <person name="Young S.K."/>
            <person name="Zeng Q."/>
            <person name="Koehrsen M."/>
            <person name="Alvarado L."/>
            <person name="Berlin A."/>
            <person name="Bochicchio J."/>
            <person name="Borenstein D."/>
            <person name="Chapman S.B."/>
            <person name="Chen Z."/>
            <person name="Engels R."/>
            <person name="Freedman E."/>
            <person name="Gellesch M."/>
            <person name="Goldberg J."/>
            <person name="Griggs A."/>
            <person name="Gujja S."/>
            <person name="Heilman E."/>
            <person name="Heiman D."/>
            <person name="Hepburn T."/>
            <person name="Howarth C."/>
            <person name="Jen D."/>
            <person name="Larson L."/>
            <person name="Lewis B."/>
            <person name="Mehta T."/>
            <person name="Park D."/>
            <person name="Pearson M."/>
            <person name="Roberts A."/>
            <person name="Saif S."/>
            <person name="Shea T."/>
            <person name="Shenoy N."/>
            <person name="Sisk P."/>
            <person name="Stolte C."/>
            <person name="Sykes S."/>
            <person name="Thomson T."/>
            <person name="Walk T."/>
            <person name="White J."/>
            <person name="Yandava C."/>
            <person name="Sibley C.D."/>
            <person name="Field T.R."/>
            <person name="Grinwis M."/>
            <person name="Eshaghurshan C.S."/>
            <person name="Surette M.G."/>
            <person name="Haas B."/>
            <person name="Nusbaum C."/>
            <person name="Birren B."/>
        </authorList>
    </citation>
    <scope>NUCLEOTIDE SEQUENCE [LARGE SCALE GENOMIC DNA]</scope>
    <source>
        <strain evidence="9">ATCC 700633</strain>
    </source>
</reference>
<reference evidence="9" key="2">
    <citation type="submission" date="2011-10" db="EMBL/GenBank/DDBJ databases">
        <title>The Genome Sequence of Granulicatella elegans ATCC 700633.</title>
        <authorList>
            <consortium name="The Broad Institute Genome Sequencing Platform"/>
            <consortium name="The Broad Institute Genome Sequencing Center for Infectious Disease"/>
            <person name="Earl A."/>
            <person name="Ward D."/>
            <person name="Feldgarden M."/>
            <person name="Gevers D."/>
            <person name="Sibley C.D."/>
            <person name="Field T.R."/>
            <person name="Grinwis M."/>
            <person name="Eshaghurshan C.S."/>
            <person name="Surette M.G."/>
            <person name="Young S.K."/>
            <person name="Zeng Q."/>
            <person name="Gargeya S."/>
            <person name="Fitzgerald M."/>
            <person name="Haas B."/>
            <person name="Abouelleil A."/>
            <person name="Alvarado L."/>
            <person name="Arachchi H.M."/>
            <person name="Berlin A."/>
            <person name="Brown A."/>
            <person name="Chapman S.B."/>
            <person name="Chen Z."/>
            <person name="Dunbar C."/>
            <person name="Freedman E."/>
            <person name="Gearin G."/>
            <person name="Goldberg J."/>
            <person name="Griggs A."/>
            <person name="Gujja S."/>
            <person name="Heiman D."/>
            <person name="Howarth C."/>
            <person name="Larson L."/>
            <person name="Lui A."/>
            <person name="MacDonald P.J.P."/>
            <person name="Montmayeur A."/>
            <person name="Murphy C."/>
            <person name="Neiman D."/>
            <person name="Pearson M."/>
            <person name="Priest M."/>
            <person name="Roberts A."/>
            <person name="Saif S."/>
            <person name="Shea T."/>
            <person name="Shenoy N."/>
            <person name="Sisk P."/>
            <person name="Stolte C."/>
            <person name="Sykes S."/>
            <person name="Wortman J."/>
            <person name="Nusbaum C."/>
            <person name="Birren B."/>
        </authorList>
    </citation>
    <scope>NUCLEOTIDE SEQUENCE [LARGE SCALE GENOMIC DNA]</scope>
    <source>
        <strain evidence="9">ATCC 700633</strain>
    </source>
</reference>
<dbReference type="GO" id="GO:0009252">
    <property type="term" value="P:peptidoglycan biosynthetic process"/>
    <property type="evidence" value="ECO:0007669"/>
    <property type="project" value="UniProtKB-KW"/>
</dbReference>
<dbReference type="AlphaFoldDB" id="D0BL05"/>
<evidence type="ECO:0000313" key="9">
    <source>
        <dbReference type="EMBL" id="EEW93758.1"/>
    </source>
</evidence>
<organism evidence="9 10">
    <name type="scientific">Granulicatella elegans ATCC 700633</name>
    <dbReference type="NCBI Taxonomy" id="626369"/>
    <lineage>
        <taxon>Bacteria</taxon>
        <taxon>Bacillati</taxon>
        <taxon>Bacillota</taxon>
        <taxon>Bacilli</taxon>
        <taxon>Lactobacillales</taxon>
        <taxon>Carnobacteriaceae</taxon>
        <taxon>Granulicatella</taxon>
    </lineage>
</organism>
<dbReference type="InterPro" id="IPR050644">
    <property type="entry name" value="PG_Glycine_Bridge_Synth"/>
</dbReference>
<keyword evidence="7" id="KW-0961">Cell wall biogenesis/degradation</keyword>
<dbReference type="STRING" id="626369.HMPREF0446_00640"/>
<dbReference type="GO" id="GO:0071555">
    <property type="term" value="P:cell wall organization"/>
    <property type="evidence" value="ECO:0007669"/>
    <property type="project" value="UniProtKB-KW"/>
</dbReference>
<dbReference type="HOGENOM" id="CLU_048411_1_1_9"/>
<comment type="similarity">
    <text evidence="1">Belongs to the FemABX family.</text>
</comment>
<dbReference type="Gene3D" id="1.20.58.90">
    <property type="match status" value="1"/>
</dbReference>
<evidence type="ECO:0000313" key="10">
    <source>
        <dbReference type="Proteomes" id="UP000002939"/>
    </source>
</evidence>
<name>D0BL05_9LACT</name>
<evidence type="ECO:0000256" key="4">
    <source>
        <dbReference type="ARBA" id="ARBA00022960"/>
    </source>
</evidence>
<keyword evidence="2" id="KW-0963">Cytoplasm</keyword>
<dbReference type="InterPro" id="IPR003447">
    <property type="entry name" value="FEMABX"/>
</dbReference>
<dbReference type="Proteomes" id="UP000002939">
    <property type="component" value="Unassembled WGS sequence"/>
</dbReference>
<dbReference type="PANTHER" id="PTHR36174:SF2">
    <property type="entry name" value="AMINOACYLTRANSFERASE FEMA"/>
    <property type="match status" value="1"/>
</dbReference>
<dbReference type="GO" id="GO:0008360">
    <property type="term" value="P:regulation of cell shape"/>
    <property type="evidence" value="ECO:0007669"/>
    <property type="project" value="UniProtKB-KW"/>
</dbReference>
<gene>
    <name evidence="9" type="ORF">HMPREF0446_00640</name>
</gene>
<evidence type="ECO:0000256" key="6">
    <source>
        <dbReference type="ARBA" id="ARBA00023315"/>
    </source>
</evidence>
<dbReference type="PROSITE" id="PS51191">
    <property type="entry name" value="FEMABX"/>
    <property type="match status" value="1"/>
</dbReference>
<keyword evidence="5" id="KW-0573">Peptidoglycan synthesis</keyword>
<keyword evidence="8" id="KW-0175">Coiled coil</keyword>
<dbReference type="PANTHER" id="PTHR36174">
    <property type="entry name" value="LIPID II:GLYCINE GLYCYLTRANSFERASE"/>
    <property type="match status" value="1"/>
</dbReference>
<keyword evidence="3" id="KW-0808">Transferase</keyword>
<dbReference type="SUPFAM" id="SSF55729">
    <property type="entry name" value="Acyl-CoA N-acyltransferases (Nat)"/>
    <property type="match status" value="2"/>
</dbReference>
<proteinExistence type="inferred from homology"/>
<evidence type="ECO:0000256" key="1">
    <source>
        <dbReference type="ARBA" id="ARBA00009943"/>
    </source>
</evidence>
<evidence type="ECO:0000256" key="3">
    <source>
        <dbReference type="ARBA" id="ARBA00022679"/>
    </source>
</evidence>
<keyword evidence="10" id="KW-1185">Reference proteome</keyword>
<sequence length="415" mass="48794">MQVQMISAETFEQRQESFECANFLQTRQMAEVHEQRSVFEEVFFIAWTEGDEWIAQGLVGIRRRFRFFKEAVMIQGPLFEEDKIAQLPQMLESLEEFLKEQGIARVEMNPYMMNKVINESLEVVEECRYPELLANFEKAGYDRFLDLDGRAVMGQLFRKDLSEYEDSEAIYKDYSNSLKRDLRKAVESHITIRELELDDLEIFYSILSETSVRKGFRVQDFSYFQQMKEAFQGKVKYMVAFLDVEAYKAYYHERIEFFTNRVEELEKELAVREEEGKHVKKTRGLITDAKDQLASYQKRKKTFEALDIHNPMLALSGYLFMCYGDEVISVFGGSHEEYLNFGGSSLLNWEMMKYAKDNGFKYYNFYGTIETNQANQNEGNFNFKRQFGGRLVQPVGNFTKTLSPVLGFIAKFKKI</sequence>
<protein>
    <recommendedName>
        <fullName evidence="11">FemAB family protein</fullName>
    </recommendedName>
</protein>
<evidence type="ECO:0000256" key="2">
    <source>
        <dbReference type="ARBA" id="ARBA00022490"/>
    </source>
</evidence>
<evidence type="ECO:0000256" key="5">
    <source>
        <dbReference type="ARBA" id="ARBA00022984"/>
    </source>
</evidence>
<accession>D0BL05</accession>
<dbReference type="InterPro" id="IPR016181">
    <property type="entry name" value="Acyl_CoA_acyltransferase"/>
</dbReference>
<evidence type="ECO:0000256" key="8">
    <source>
        <dbReference type="SAM" id="Coils"/>
    </source>
</evidence>
<feature type="coiled-coil region" evidence="8">
    <location>
        <begin position="248"/>
        <end position="306"/>
    </location>
</feature>